<feature type="compositionally biased region" description="Low complexity" evidence="3">
    <location>
        <begin position="127"/>
        <end position="146"/>
    </location>
</feature>
<organism evidence="5 6">
    <name type="scientific">Bifidobacterium erythrocebi</name>
    <dbReference type="NCBI Taxonomy" id="2675325"/>
    <lineage>
        <taxon>Bacteria</taxon>
        <taxon>Bacillati</taxon>
        <taxon>Actinomycetota</taxon>
        <taxon>Actinomycetes</taxon>
        <taxon>Bifidobacteriales</taxon>
        <taxon>Bifidobacteriaceae</taxon>
        <taxon>Bifidobacterium</taxon>
    </lineage>
</organism>
<dbReference type="Pfam" id="PF01156">
    <property type="entry name" value="IU_nuc_hydro"/>
    <property type="match status" value="1"/>
</dbReference>
<comment type="caution">
    <text evidence="5">The sequence shown here is derived from an EMBL/GenBank/DDBJ whole genome shotgun (WGS) entry which is preliminary data.</text>
</comment>
<dbReference type="GO" id="GO:0005829">
    <property type="term" value="C:cytosol"/>
    <property type="evidence" value="ECO:0007669"/>
    <property type="project" value="TreeGrafter"/>
</dbReference>
<dbReference type="Gene3D" id="3.90.245.10">
    <property type="entry name" value="Ribonucleoside hydrolase-like"/>
    <property type="match status" value="1"/>
</dbReference>
<reference evidence="5 6" key="1">
    <citation type="submission" date="2020-02" db="EMBL/GenBank/DDBJ databases">
        <title>Characterization of phylogenetic diversity of novel bifidobacterial species isolated in Czech ZOOs.</title>
        <authorList>
            <person name="Lugli G.A."/>
            <person name="Vera N.B."/>
            <person name="Ventura M."/>
        </authorList>
    </citation>
    <scope>NUCLEOTIDE SEQUENCE [LARGE SCALE GENOMIC DNA]</scope>
    <source>
        <strain evidence="5 6">DSM 109960</strain>
    </source>
</reference>
<dbReference type="GO" id="GO:0006152">
    <property type="term" value="P:purine nucleoside catabolic process"/>
    <property type="evidence" value="ECO:0007669"/>
    <property type="project" value="TreeGrafter"/>
</dbReference>
<accession>A0A7Y0ESN9</accession>
<feature type="domain" description="Inosine/uridine-preferring nucleoside hydrolase" evidence="4">
    <location>
        <begin position="6"/>
        <end position="483"/>
    </location>
</feature>
<sequence>MNTRKLILDVDTGIDDALALAYLATFSHSHVELLGVIGTYGNVAADTAVRNTRHVLGLLGRSDVPVMRGATHPSWAAAFIPDAGCAQFHGTDGLGGFGPGRAARMDELDGNVDYSAGSDGNVDYSAGSDGNVDSDGSDVQDSLVSVPAYLPVRPPADTPDDCSDSTKADGPTISSLISVGGYASHDPHANPAGGALALSFVTCDDAACGPANDGSADASAGGSTDVSEGVRFIIDTVREYGTDVTVVATGPLTDIDTALHVAPDIAGKLRLVMMGGTLTQEGNCWDLTAETNIIQDPEAADRVFHSGADITMVGLDVTHQCLLGRSATRRWREIADMLERGEIGPASVLADSSSDAPSAPSAVSTVSVASEPTPAPSPAALHHPFSPQALRFLADIADFSIAANLKADARLFSAGMPLHDPLTAAVAVDPTLVSCLDLPMKVETQTGDFHGTRGRTIGDPEGLVDPHAPRVHVALHVDAARFINEFTDRIAGARH</sequence>
<dbReference type="RefSeq" id="WP_169078810.1">
    <property type="nucleotide sequence ID" value="NZ_JAAIIF010000006.1"/>
</dbReference>
<dbReference type="AlphaFoldDB" id="A0A7Y0ESN9"/>
<dbReference type="PANTHER" id="PTHR12304:SF4">
    <property type="entry name" value="URIDINE NUCLEOSIDASE"/>
    <property type="match status" value="1"/>
</dbReference>
<dbReference type="GO" id="GO:0008477">
    <property type="term" value="F:purine nucleosidase activity"/>
    <property type="evidence" value="ECO:0007669"/>
    <property type="project" value="TreeGrafter"/>
</dbReference>
<evidence type="ECO:0000313" key="6">
    <source>
        <dbReference type="Proteomes" id="UP000529710"/>
    </source>
</evidence>
<gene>
    <name evidence="5" type="ORF">G1C98_0427</name>
</gene>
<dbReference type="InterPro" id="IPR023186">
    <property type="entry name" value="IUNH"/>
</dbReference>
<dbReference type="InterPro" id="IPR036452">
    <property type="entry name" value="Ribo_hydro-like"/>
</dbReference>
<proteinExistence type="predicted"/>
<evidence type="ECO:0000256" key="3">
    <source>
        <dbReference type="SAM" id="MobiDB-lite"/>
    </source>
</evidence>
<feature type="compositionally biased region" description="Low complexity" evidence="3">
    <location>
        <begin position="348"/>
        <end position="372"/>
    </location>
</feature>
<dbReference type="PANTHER" id="PTHR12304">
    <property type="entry name" value="INOSINE-URIDINE PREFERRING NUCLEOSIDE HYDROLASE"/>
    <property type="match status" value="1"/>
</dbReference>
<dbReference type="InterPro" id="IPR001910">
    <property type="entry name" value="Inosine/uridine_hydrolase_dom"/>
</dbReference>
<evidence type="ECO:0000259" key="4">
    <source>
        <dbReference type="Pfam" id="PF01156"/>
    </source>
</evidence>
<evidence type="ECO:0000256" key="1">
    <source>
        <dbReference type="ARBA" id="ARBA00022801"/>
    </source>
</evidence>
<dbReference type="SUPFAM" id="SSF53590">
    <property type="entry name" value="Nucleoside hydrolase"/>
    <property type="match status" value="2"/>
</dbReference>
<dbReference type="EMBL" id="JAAIIF010000006">
    <property type="protein sequence ID" value="NMM95691.1"/>
    <property type="molecule type" value="Genomic_DNA"/>
</dbReference>
<feature type="region of interest" description="Disordered" evidence="3">
    <location>
        <begin position="119"/>
        <end position="170"/>
    </location>
</feature>
<keyword evidence="6" id="KW-1185">Reference proteome</keyword>
<keyword evidence="1 5" id="KW-0378">Hydrolase</keyword>
<keyword evidence="2" id="KW-0326">Glycosidase</keyword>
<evidence type="ECO:0000256" key="2">
    <source>
        <dbReference type="ARBA" id="ARBA00023295"/>
    </source>
</evidence>
<dbReference type="Proteomes" id="UP000529710">
    <property type="component" value="Unassembled WGS sequence"/>
</dbReference>
<protein>
    <submittedName>
        <fullName evidence="5">IunH1 inosine-uridine preferring nucleoside hydrolase</fullName>
    </submittedName>
</protein>
<name>A0A7Y0ESN9_9BIFI</name>
<evidence type="ECO:0000313" key="5">
    <source>
        <dbReference type="EMBL" id="NMM95691.1"/>
    </source>
</evidence>
<feature type="region of interest" description="Disordered" evidence="3">
    <location>
        <begin position="348"/>
        <end position="382"/>
    </location>
</feature>